<feature type="transmembrane region" description="Helical" evidence="1">
    <location>
        <begin position="266"/>
        <end position="285"/>
    </location>
</feature>
<feature type="transmembrane region" description="Helical" evidence="1">
    <location>
        <begin position="297"/>
        <end position="317"/>
    </location>
</feature>
<feature type="transmembrane region" description="Helical" evidence="1">
    <location>
        <begin position="7"/>
        <end position="25"/>
    </location>
</feature>
<dbReference type="EMBL" id="JARPTC010000023">
    <property type="protein sequence ID" value="MDO7788682.1"/>
    <property type="molecule type" value="Genomic_DNA"/>
</dbReference>
<feature type="transmembrane region" description="Helical" evidence="1">
    <location>
        <begin position="56"/>
        <end position="75"/>
    </location>
</feature>
<evidence type="ECO:0000313" key="3">
    <source>
        <dbReference type="Proteomes" id="UP001172911"/>
    </source>
</evidence>
<dbReference type="AlphaFoldDB" id="A0AAW7ZH23"/>
<feature type="transmembrane region" description="Helical" evidence="1">
    <location>
        <begin position="157"/>
        <end position="179"/>
    </location>
</feature>
<reference evidence="2" key="2">
    <citation type="submission" date="2023-03" db="EMBL/GenBank/DDBJ databases">
        <authorList>
            <person name="Zhang Z."/>
        </authorList>
    </citation>
    <scope>NUCLEOTIDE SEQUENCE</scope>
    <source>
        <strain evidence="2">DSA</strain>
    </source>
</reference>
<keyword evidence="1" id="KW-0472">Membrane</keyword>
<feature type="transmembrane region" description="Helical" evidence="1">
    <location>
        <begin position="185"/>
        <end position="205"/>
    </location>
</feature>
<dbReference type="NCBIfam" id="TIGR04112">
    <property type="entry name" value="seleno_YedE"/>
    <property type="match status" value="1"/>
</dbReference>
<dbReference type="Proteomes" id="UP001172911">
    <property type="component" value="Unassembled WGS sequence"/>
</dbReference>
<reference evidence="2" key="1">
    <citation type="journal article" date="2023" name="J. Hazard. Mater.">
        <title>Anaerobic biodegradation of pyrene and benzo[a]pyrene by a new sulfate-reducing Desulforamulus aquiferis strain DSA.</title>
        <authorList>
            <person name="Zhang Z."/>
            <person name="Sun J."/>
            <person name="Gong X."/>
            <person name="Wang C."/>
            <person name="Wang H."/>
        </authorList>
    </citation>
    <scope>NUCLEOTIDE SEQUENCE</scope>
    <source>
        <strain evidence="2">DSA</strain>
    </source>
</reference>
<dbReference type="Pfam" id="PF04143">
    <property type="entry name" value="Sulf_transp"/>
    <property type="match status" value="1"/>
</dbReference>
<protein>
    <submittedName>
        <fullName evidence="2">YedE family putative selenium transporter</fullName>
    </submittedName>
</protein>
<keyword evidence="1" id="KW-0812">Transmembrane</keyword>
<sequence length="368" mass="38078">MLKRHLLIIMSGLSIGALAVILVLMGNPGNYGVCIACMLRDISGALGLHRAAVVQYLRPEIIGMGLGAFVAAIATKEFRTTGGSSPILRFSLGFVGMIGMLVFLGCPVRTVLRLAGGDLNAGVGLIGLIVGIVIGTYFLIKGFSLGRTAKQPPSNGYVFPLLVIGLLLLALAAPAFIFISQEGPGSMHAPLLISLGAGLFIGIIAQRSRLCMAGGIRDLIFFKDFHLMYGFLAVFVAALIGNLLVGSFKLGFTGQPLAHTDGLWNFLGMLLAGFTAVLLGGCPLRQLVSASEGNTDSAITVLGIIAGAAFAHNFGLAASGNGVPLNGKFAVVIGLVFTFVIAFAVCKFKVGGDVKYEKGSGCQGSILS</sequence>
<name>A0AAW7ZH23_9FIRM</name>
<organism evidence="2 3">
    <name type="scientific">Desulforamulus aquiferis</name>
    <dbReference type="NCBI Taxonomy" id="1397668"/>
    <lineage>
        <taxon>Bacteria</taxon>
        <taxon>Bacillati</taxon>
        <taxon>Bacillota</taxon>
        <taxon>Clostridia</taxon>
        <taxon>Eubacteriales</taxon>
        <taxon>Peptococcaceae</taxon>
        <taxon>Desulforamulus</taxon>
    </lineage>
</organism>
<gene>
    <name evidence="2" type="primary">yedE</name>
    <name evidence="2" type="ORF">P6N53_15745</name>
</gene>
<feature type="transmembrane region" description="Helical" evidence="1">
    <location>
        <begin position="329"/>
        <end position="348"/>
    </location>
</feature>
<accession>A0AAW7ZH23</accession>
<proteinExistence type="predicted"/>
<feature type="transmembrane region" description="Helical" evidence="1">
    <location>
        <begin position="226"/>
        <end position="246"/>
    </location>
</feature>
<keyword evidence="1" id="KW-1133">Transmembrane helix</keyword>
<feature type="transmembrane region" description="Helical" evidence="1">
    <location>
        <begin position="87"/>
        <end position="105"/>
    </location>
</feature>
<evidence type="ECO:0000313" key="2">
    <source>
        <dbReference type="EMBL" id="MDO7788682.1"/>
    </source>
</evidence>
<dbReference type="InterPro" id="IPR026366">
    <property type="entry name" value="Seleno_YedE"/>
</dbReference>
<dbReference type="InterPro" id="IPR007272">
    <property type="entry name" value="Sulf_transp_TsuA/YedE"/>
</dbReference>
<feature type="transmembrane region" description="Helical" evidence="1">
    <location>
        <begin position="125"/>
        <end position="145"/>
    </location>
</feature>
<comment type="caution">
    <text evidence="2">The sequence shown here is derived from an EMBL/GenBank/DDBJ whole genome shotgun (WGS) entry which is preliminary data.</text>
</comment>
<keyword evidence="3" id="KW-1185">Reference proteome</keyword>
<evidence type="ECO:0000256" key="1">
    <source>
        <dbReference type="SAM" id="Phobius"/>
    </source>
</evidence>